<organism evidence="9 10">
    <name type="scientific">Acidianus brierleyi</name>
    <dbReference type="NCBI Taxonomy" id="41673"/>
    <lineage>
        <taxon>Archaea</taxon>
        <taxon>Thermoproteota</taxon>
        <taxon>Thermoprotei</taxon>
        <taxon>Sulfolobales</taxon>
        <taxon>Sulfolobaceae</taxon>
        <taxon>Acidianus</taxon>
    </lineage>
</organism>
<feature type="transmembrane region" description="Helical" evidence="7">
    <location>
        <begin position="35"/>
        <end position="58"/>
    </location>
</feature>
<dbReference type="SUPFAM" id="SSF103473">
    <property type="entry name" value="MFS general substrate transporter"/>
    <property type="match status" value="1"/>
</dbReference>
<dbReference type="Proteomes" id="UP000248044">
    <property type="component" value="Chromosome"/>
</dbReference>
<gene>
    <name evidence="9" type="ORF">DFR85_14770</name>
</gene>
<feature type="domain" description="Major facilitator superfamily (MFS) profile" evidence="8">
    <location>
        <begin position="1"/>
        <end position="177"/>
    </location>
</feature>
<dbReference type="GeneID" id="36833444"/>
<evidence type="ECO:0000259" key="8">
    <source>
        <dbReference type="PROSITE" id="PS50850"/>
    </source>
</evidence>
<keyword evidence="6 7" id="KW-0472">Membrane</keyword>
<feature type="transmembrane region" description="Helical" evidence="7">
    <location>
        <begin position="5"/>
        <end position="29"/>
    </location>
</feature>
<proteinExistence type="predicted"/>
<evidence type="ECO:0000256" key="1">
    <source>
        <dbReference type="ARBA" id="ARBA00004651"/>
    </source>
</evidence>
<reference evidence="9 10" key="1">
    <citation type="submission" date="2018-05" db="EMBL/GenBank/DDBJ databases">
        <title>Complete Genome Sequences of Extremely Thermoacidophilic, Metal-Mobilizing Type-Strain Members of the Archaeal Family Sulfolobaceae: Acidianus brierleyi DSM-1651T, Acidianus sulfidivorans DSM-18786T, Metallosphaera hakonensis DSM-7519T, and Metallosphaera prunae DSM-10039T.</title>
        <authorList>
            <person name="Counts J.A."/>
            <person name="Kelly R.M."/>
        </authorList>
    </citation>
    <scope>NUCLEOTIDE SEQUENCE [LARGE SCALE GENOMIC DNA]</scope>
    <source>
        <strain evidence="9 10">DSM 1651</strain>
    </source>
</reference>
<keyword evidence="3" id="KW-1003">Cell membrane</keyword>
<sequence length="372" mass="41647">MNRQFILFTILVFFTGLYLGTLRIVIPVIERHLDIAVTLSIFLPLVIFGFTKGGFNYLAGKLSDDLGRKLVLIIGWIAALSSIILFFYVNIYSIIIITVFLAINQALTWTTTVTSQIDISGKSRAGLASGINEMSGYFGVAVGNLFATYIFRLSYVFIFTVAIVALISSILAIDTKKLLKDTIIGKTKINYSSITKTSIAGLLEKFVDSSFFILIPTYLLLLHYSLFLIGVIVASYTLTWAVLQPLFGYIADISNQRRLIITIGFFLMFLGFFHYTVYPLVFSIMEGIGMSMIYPNLIALVNDEIHESVRGKALGYYRLYRDSGYGVAGLILPLLYSFFGFNYALLIVGTFQLISIFLIIDVNVFKHVTKNM</sequence>
<dbReference type="KEGG" id="abri:DFR85_14770"/>
<dbReference type="PANTHER" id="PTHR23517">
    <property type="entry name" value="RESISTANCE PROTEIN MDTM, PUTATIVE-RELATED-RELATED"/>
    <property type="match status" value="1"/>
</dbReference>
<dbReference type="EMBL" id="CP029289">
    <property type="protein sequence ID" value="AWR95661.1"/>
    <property type="molecule type" value="Genomic_DNA"/>
</dbReference>
<dbReference type="InterPro" id="IPR036259">
    <property type="entry name" value="MFS_trans_sf"/>
</dbReference>
<dbReference type="PANTHER" id="PTHR23517:SF3">
    <property type="entry name" value="INTEGRAL MEMBRANE TRANSPORT PROTEIN"/>
    <property type="match status" value="1"/>
</dbReference>
<feature type="transmembrane region" description="Helical" evidence="7">
    <location>
        <begin position="323"/>
        <end position="339"/>
    </location>
</feature>
<keyword evidence="2" id="KW-0813">Transport</keyword>
<dbReference type="InterPro" id="IPR050171">
    <property type="entry name" value="MFS_Transporters"/>
</dbReference>
<feature type="transmembrane region" description="Helical" evidence="7">
    <location>
        <begin position="153"/>
        <end position="173"/>
    </location>
</feature>
<dbReference type="PROSITE" id="PS50850">
    <property type="entry name" value="MFS"/>
    <property type="match status" value="2"/>
</dbReference>
<name>A0A2U9II23_9CREN</name>
<dbReference type="AlphaFoldDB" id="A0A2U9II23"/>
<feature type="domain" description="Major facilitator superfamily (MFS) profile" evidence="8">
    <location>
        <begin position="193"/>
        <end position="372"/>
    </location>
</feature>
<keyword evidence="4 7" id="KW-0812">Transmembrane</keyword>
<feature type="transmembrane region" description="Helical" evidence="7">
    <location>
        <begin position="345"/>
        <end position="365"/>
    </location>
</feature>
<keyword evidence="5 7" id="KW-1133">Transmembrane helix</keyword>
<comment type="subcellular location">
    <subcellularLocation>
        <location evidence="1">Cell membrane</location>
        <topology evidence="1">Multi-pass membrane protein</topology>
    </subcellularLocation>
</comment>
<evidence type="ECO:0000256" key="2">
    <source>
        <dbReference type="ARBA" id="ARBA00022448"/>
    </source>
</evidence>
<evidence type="ECO:0000256" key="5">
    <source>
        <dbReference type="ARBA" id="ARBA00022989"/>
    </source>
</evidence>
<evidence type="ECO:0000256" key="4">
    <source>
        <dbReference type="ARBA" id="ARBA00022692"/>
    </source>
</evidence>
<feature type="transmembrane region" description="Helical" evidence="7">
    <location>
        <begin position="259"/>
        <end position="278"/>
    </location>
</feature>
<feature type="transmembrane region" description="Helical" evidence="7">
    <location>
        <begin position="221"/>
        <end position="247"/>
    </location>
</feature>
<dbReference type="GO" id="GO:0022857">
    <property type="term" value="F:transmembrane transporter activity"/>
    <property type="evidence" value="ECO:0007669"/>
    <property type="project" value="InterPro"/>
</dbReference>
<evidence type="ECO:0000256" key="3">
    <source>
        <dbReference type="ARBA" id="ARBA00022475"/>
    </source>
</evidence>
<dbReference type="OrthoDB" id="117970at2157"/>
<evidence type="ECO:0000256" key="6">
    <source>
        <dbReference type="ARBA" id="ARBA00023136"/>
    </source>
</evidence>
<evidence type="ECO:0000313" key="9">
    <source>
        <dbReference type="EMBL" id="AWR95661.1"/>
    </source>
</evidence>
<dbReference type="InterPro" id="IPR020846">
    <property type="entry name" value="MFS_dom"/>
</dbReference>
<keyword evidence="10" id="KW-1185">Reference proteome</keyword>
<protein>
    <submittedName>
        <fullName evidence="9">MFS transporter</fullName>
    </submittedName>
</protein>
<dbReference type="RefSeq" id="WP_110271539.1">
    <property type="nucleotide sequence ID" value="NZ_CP029289.2"/>
</dbReference>
<evidence type="ECO:0000313" key="10">
    <source>
        <dbReference type="Proteomes" id="UP000248044"/>
    </source>
</evidence>
<accession>A0A2U9II23</accession>
<feature type="transmembrane region" description="Helical" evidence="7">
    <location>
        <begin position="70"/>
        <end position="88"/>
    </location>
</feature>
<dbReference type="Gene3D" id="1.20.1250.20">
    <property type="entry name" value="MFS general substrate transporter like domains"/>
    <property type="match status" value="2"/>
</dbReference>
<dbReference type="InterPro" id="IPR011701">
    <property type="entry name" value="MFS"/>
</dbReference>
<dbReference type="GO" id="GO:0005886">
    <property type="term" value="C:plasma membrane"/>
    <property type="evidence" value="ECO:0007669"/>
    <property type="project" value="UniProtKB-SubCell"/>
</dbReference>
<evidence type="ECO:0000256" key="7">
    <source>
        <dbReference type="SAM" id="Phobius"/>
    </source>
</evidence>
<dbReference type="Pfam" id="PF07690">
    <property type="entry name" value="MFS_1"/>
    <property type="match status" value="2"/>
</dbReference>